<sequence>MFGIMAAPSMVSRSGDNLVVRSVVSGDALFGTEDKQEEEFQLFDTSNSGEEDHGGELPQCKIKRNYTCGLCDYYTQNPRFYLYHQKHVHKEKIRIYECPNCLYASKHSQKLQRHMHMVHVMGAGKRKILKAKAKPKSQTKQTAAPAQSQQEPTPPTSHAVFGNDQEDDQEPIYADDGTPVYKCSVCDMTSKSQGLIARHERVVHLKRKFYHCGKCNYVTHLKARYTKHVKYHSMPMIKCDLCDFKTPYKWNLDRHNKNHLGDGLFKCSICNFAADIKQSLTVHEMNHHIPPVGHIVAAQRRRLKVGASDTMGLVTEEDQIEQGELELLKMEREGAFEQNPADFVQTQLDFPCEFYNYPGPENAKTVFLKEPDHMSSNEDLGSNKLIQIKKYNCRLCDFKGNLGEVQRHETGVHRIKSILDSPKKKSARPIPNLIPIQGQLKSPSEKKQLNEENLNNISHNSSLKDFASLIGDEFSTADSSLENSTNLSESDKKLPEVFKRKNASFFDKLKEKLMTSANESNLTCSYCGHEAKCLSEHMKHQRTHMQGDVDEQSENSRESRHHSPELSSTRCPHCRHRFKLSADLVTHLQACPEANNQAVKIKIEQEDEEEEEEEEENEHDENEQEDNQGTEDKKLQEPQAHPMENKVFVWNAMPDSIGNERKINDFKHEQDCYMPQPEVEKKKLPDKSYVGVELKPGYGTMTSGDEAGDPKDFNVTVMKKVFKCPHCTFWASTASRFHVHIVGHLNKRPFQCSLCYYSSNWRWDITKHIRLKTLRDPTHEKAKVLLTDETGRRNYSKYNKYLTTMHMASTSSVKPLRKILPKDHHNQEQVQYGLKRSSTEHRDLEHEQPKKKPHLENKKTMWKCKKCYFRDSDRTVVLAHVREHYRTQADGYTKDHHQNDDTTNSMGPQSDDEQNNIPCSDYMCETCPFVCDSWMELEAHAEKHFVNQEGSKFKCQFCKFFAQDKEELMEHLDFHGENENSSDAKNIIFSCTQCPYVATSRAQLSYHTKGHSKDCNYQHKCHKCSYSAPNNTILALHVRLHCKYSGENNEQSKQPDETEADISGVDTSKFQDIPMVWVSRPMGISKLFKCRYCPHINMRKNNIQDHEKMHNVRANSQTMSQIHPCSKCSYVCNNAGVLSSHIKVHMAHFGQVVGVVDPSRTDSEQIAEMKAKLAQNNTKESRKLHNQHQDEVENVEKEKDDRILHFCPICPARFLYAKEMTIHMGFHELKLPFKCQSCSYTARQKQHLLAHLKVHTDEYQGRTNVLVEKYEVAEDHPRPKAAIILNESDKSESIWVVVRPEEEEKISEPKPKNYACTKCPAEFFKSVALNYHMTLHGGQGPHKCKSCDYAVKTYGNLIRHEAVHQIERGNKPHKGRYSDVPASGTELFKQKNEALAAAQKSPPKQLQPTPLITDPEFGVLIHGSPEFIYPTYYKNGKLKEKRYKCHKCPSAFEKREQYKIHLSLHGSKQRYNCERCDYSVKYYANYSQHMKKHDQNDASQKEKKNCSSDRSEDAGEEMEVSENEQPLTTPIIFERSSKSLKLSVADQQAMMLMQQRNIAKPVNEKEIISRCPECPYANNRKDGVNSHIRCHSDAKGGQYTCKYCNYNVPQPHFLREHLKVHFNPLKYLKPEAYMKVDKLEIWAEPLDPNHNFNKFMVFKDQGENFNRKDRFLPKREIDFEGIKGRVYINLKTGEEEVELDDEEKDDQSDISKHENILNSSNEEEEEDDCEHESSELPFENGIKSGKDEEENNQDGDAHNVEITVNVGSNNLDMEKRKANHNLCNSDSEDSCDSSASYSSCSQLTNGTNNQD</sequence>
<feature type="region of interest" description="Disordered" evidence="6">
    <location>
        <begin position="538"/>
        <end position="570"/>
    </location>
</feature>
<feature type="compositionally biased region" description="Low complexity" evidence="6">
    <location>
        <begin position="1792"/>
        <end position="1801"/>
    </location>
</feature>
<keyword evidence="1" id="KW-0479">Metal-binding</keyword>
<reference evidence="8" key="1">
    <citation type="submission" date="2022-01" db="UniProtKB">
        <authorList>
            <consortium name="EnsemblMetazoa"/>
        </authorList>
    </citation>
    <scope>IDENTIFICATION</scope>
</reference>
<evidence type="ECO:0000256" key="4">
    <source>
        <dbReference type="ARBA" id="ARBA00022833"/>
    </source>
</evidence>
<keyword evidence="3 5" id="KW-0863">Zinc-finger</keyword>
<dbReference type="SMART" id="SM00355">
    <property type="entry name" value="ZnF_C2H2"/>
    <property type="match status" value="26"/>
</dbReference>
<keyword evidence="4" id="KW-0862">Zinc</keyword>
<dbReference type="EnsemblMetazoa" id="XM_014392284.2">
    <property type="protein sequence ID" value="XP_014247770.1"/>
    <property type="gene ID" value="LOC106665675"/>
</dbReference>
<keyword evidence="2" id="KW-0677">Repeat</keyword>
<feature type="compositionally biased region" description="Basic and acidic residues" evidence="6">
    <location>
        <begin position="1493"/>
        <end position="1513"/>
    </location>
</feature>
<feature type="region of interest" description="Disordered" evidence="6">
    <location>
        <begin position="889"/>
        <end position="913"/>
    </location>
</feature>
<dbReference type="RefSeq" id="XP_014247771.1">
    <property type="nucleotide sequence ID" value="XM_014392285.2"/>
</dbReference>
<feature type="compositionally biased region" description="Basic and acidic residues" evidence="6">
    <location>
        <begin position="1179"/>
        <end position="1195"/>
    </location>
</feature>
<evidence type="ECO:0000256" key="5">
    <source>
        <dbReference type="PROSITE-ProRule" id="PRU00042"/>
    </source>
</evidence>
<dbReference type="InterPro" id="IPR013087">
    <property type="entry name" value="Znf_C2H2_type"/>
</dbReference>
<dbReference type="GeneID" id="106665675"/>
<dbReference type="Proteomes" id="UP000494040">
    <property type="component" value="Unassembled WGS sequence"/>
</dbReference>
<dbReference type="KEGG" id="clec:106665675"/>
<evidence type="ECO:0000313" key="9">
    <source>
        <dbReference type="Proteomes" id="UP000494040"/>
    </source>
</evidence>
<name>A0A8I6RM74_CIMLE</name>
<feature type="region of interest" description="Disordered" evidence="6">
    <location>
        <begin position="129"/>
        <end position="168"/>
    </location>
</feature>
<evidence type="ECO:0000256" key="6">
    <source>
        <dbReference type="SAM" id="MobiDB-lite"/>
    </source>
</evidence>
<feature type="compositionally biased region" description="Polar residues" evidence="6">
    <location>
        <begin position="138"/>
        <end position="151"/>
    </location>
</feature>
<feature type="domain" description="C2H2-type" evidence="7">
    <location>
        <begin position="181"/>
        <end position="209"/>
    </location>
</feature>
<feature type="compositionally biased region" description="Basic and acidic residues" evidence="6">
    <location>
        <begin position="889"/>
        <end position="900"/>
    </location>
</feature>
<dbReference type="GO" id="GO:0005634">
    <property type="term" value="C:nucleus"/>
    <property type="evidence" value="ECO:0007669"/>
    <property type="project" value="TreeGrafter"/>
</dbReference>
<dbReference type="FunFam" id="3.30.160.60:FF:000894">
    <property type="entry name" value="Uncharacterized protein, isoform C"/>
    <property type="match status" value="1"/>
</dbReference>
<feature type="domain" description="C2H2-type" evidence="7">
    <location>
        <begin position="1599"/>
        <end position="1621"/>
    </location>
</feature>
<evidence type="ECO:0000259" key="7">
    <source>
        <dbReference type="PROSITE" id="PS50157"/>
    </source>
</evidence>
<feature type="region of interest" description="Disordered" evidence="6">
    <location>
        <begin position="604"/>
        <end position="645"/>
    </location>
</feature>
<feature type="region of interest" description="Disordered" evidence="6">
    <location>
        <begin position="1175"/>
        <end position="1195"/>
    </location>
</feature>
<feature type="domain" description="C2H2-type" evidence="7">
    <location>
        <begin position="1443"/>
        <end position="1470"/>
    </location>
</feature>
<feature type="compositionally biased region" description="Polar residues" evidence="6">
    <location>
        <begin position="1802"/>
        <end position="1811"/>
    </location>
</feature>
<feature type="domain" description="C2H2-type" evidence="7">
    <location>
        <begin position="1314"/>
        <end position="1341"/>
    </location>
</feature>
<feature type="compositionally biased region" description="Basic and acidic residues" evidence="6">
    <location>
        <begin position="554"/>
        <end position="564"/>
    </location>
</feature>
<feature type="region of interest" description="Disordered" evidence="6">
    <location>
        <begin position="823"/>
        <end position="854"/>
    </location>
</feature>
<dbReference type="PROSITE" id="PS00028">
    <property type="entry name" value="ZINC_FINGER_C2H2_1"/>
    <property type="match status" value="7"/>
</dbReference>
<dbReference type="PANTHER" id="PTHR24403">
    <property type="entry name" value="ZINC FINGER PROTEIN"/>
    <property type="match status" value="1"/>
</dbReference>
<feature type="domain" description="C2H2-type" evidence="7">
    <location>
        <begin position="1471"/>
        <end position="1498"/>
    </location>
</feature>
<dbReference type="GO" id="GO:0008270">
    <property type="term" value="F:zinc ion binding"/>
    <property type="evidence" value="ECO:0007669"/>
    <property type="project" value="UniProtKB-KW"/>
</dbReference>
<dbReference type="OrthoDB" id="6417347at2759"/>
<evidence type="ECO:0000313" key="8">
    <source>
        <dbReference type="EnsemblMetazoa" id="XP_014247770.1"/>
    </source>
</evidence>
<dbReference type="RefSeq" id="XP_014247770.1">
    <property type="nucleotide sequence ID" value="XM_014392284.2"/>
</dbReference>
<dbReference type="OMA" id="KRRFFRC"/>
<dbReference type="SUPFAM" id="SSF57667">
    <property type="entry name" value="beta-beta-alpha zinc fingers"/>
    <property type="match status" value="6"/>
</dbReference>
<feature type="region of interest" description="Disordered" evidence="6">
    <location>
        <begin position="1491"/>
        <end position="1529"/>
    </location>
</feature>
<organism evidence="8 9">
    <name type="scientific">Cimex lectularius</name>
    <name type="common">Bed bug</name>
    <name type="synonym">Acanthia lectularia</name>
    <dbReference type="NCBI Taxonomy" id="79782"/>
    <lineage>
        <taxon>Eukaryota</taxon>
        <taxon>Metazoa</taxon>
        <taxon>Ecdysozoa</taxon>
        <taxon>Arthropoda</taxon>
        <taxon>Hexapoda</taxon>
        <taxon>Insecta</taxon>
        <taxon>Pterygota</taxon>
        <taxon>Neoptera</taxon>
        <taxon>Paraneoptera</taxon>
        <taxon>Hemiptera</taxon>
        <taxon>Heteroptera</taxon>
        <taxon>Panheteroptera</taxon>
        <taxon>Cimicomorpha</taxon>
        <taxon>Cimicidae</taxon>
        <taxon>Cimex</taxon>
    </lineage>
</organism>
<dbReference type="EnsemblMetazoa" id="XM_014392285.2">
    <property type="protein sequence ID" value="XP_014247771.1"/>
    <property type="gene ID" value="LOC106665675"/>
</dbReference>
<dbReference type="Gene3D" id="3.30.160.60">
    <property type="entry name" value="Classic Zinc Finger"/>
    <property type="match status" value="10"/>
</dbReference>
<dbReference type="PANTHER" id="PTHR24403:SF67">
    <property type="entry name" value="FI01116P-RELATED"/>
    <property type="match status" value="1"/>
</dbReference>
<feature type="region of interest" description="Disordered" evidence="6">
    <location>
        <begin position="1697"/>
        <end position="1811"/>
    </location>
</feature>
<dbReference type="PROSITE" id="PS50157">
    <property type="entry name" value="ZINC_FINGER_C2H2_2"/>
    <property type="match status" value="7"/>
</dbReference>
<protein>
    <recommendedName>
        <fullName evidence="7">C2H2-type domain-containing protein</fullName>
    </recommendedName>
</protein>
<evidence type="ECO:0000256" key="1">
    <source>
        <dbReference type="ARBA" id="ARBA00022723"/>
    </source>
</evidence>
<feature type="domain" description="C2H2-type" evidence="7">
    <location>
        <begin position="1342"/>
        <end position="1369"/>
    </location>
</feature>
<dbReference type="InterPro" id="IPR036236">
    <property type="entry name" value="Znf_C2H2_sf"/>
</dbReference>
<evidence type="ECO:0000256" key="3">
    <source>
        <dbReference type="ARBA" id="ARBA00022771"/>
    </source>
</evidence>
<feature type="compositionally biased region" description="Acidic residues" evidence="6">
    <location>
        <begin position="1721"/>
        <end position="1730"/>
    </location>
</feature>
<evidence type="ECO:0000256" key="2">
    <source>
        <dbReference type="ARBA" id="ARBA00022737"/>
    </source>
</evidence>
<keyword evidence="9" id="KW-1185">Reference proteome</keyword>
<feature type="compositionally biased region" description="Acidic residues" evidence="6">
    <location>
        <begin position="1697"/>
        <end position="1706"/>
    </location>
</feature>
<proteinExistence type="predicted"/>
<accession>A0A8I6RM74</accession>
<dbReference type="GO" id="GO:0045944">
    <property type="term" value="P:positive regulation of transcription by RNA polymerase II"/>
    <property type="evidence" value="ECO:0007669"/>
    <property type="project" value="TreeGrafter"/>
</dbReference>
<feature type="compositionally biased region" description="Acidic residues" evidence="6">
    <location>
        <begin position="605"/>
        <end position="629"/>
    </location>
</feature>
<dbReference type="InterPro" id="IPR050688">
    <property type="entry name" value="Zinc_finger/UBP_domain"/>
</dbReference>
<feature type="compositionally biased region" description="Basic and acidic residues" evidence="6">
    <location>
        <begin position="837"/>
        <end position="854"/>
    </location>
</feature>
<feature type="domain" description="C2H2-type" evidence="7">
    <location>
        <begin position="1233"/>
        <end position="1260"/>
    </location>
</feature>